<protein>
    <recommendedName>
        <fullName evidence="3">Per a allergen</fullName>
    </recommendedName>
</protein>
<organism evidence="1 2">
    <name type="scientific">Periplaneta americana</name>
    <name type="common">American cockroach</name>
    <name type="synonym">Blatta americana</name>
    <dbReference type="NCBI Taxonomy" id="6978"/>
    <lineage>
        <taxon>Eukaryota</taxon>
        <taxon>Metazoa</taxon>
        <taxon>Ecdysozoa</taxon>
        <taxon>Arthropoda</taxon>
        <taxon>Hexapoda</taxon>
        <taxon>Insecta</taxon>
        <taxon>Pterygota</taxon>
        <taxon>Neoptera</taxon>
        <taxon>Polyneoptera</taxon>
        <taxon>Dictyoptera</taxon>
        <taxon>Blattodea</taxon>
        <taxon>Blattoidea</taxon>
        <taxon>Blattidae</taxon>
        <taxon>Blattinae</taxon>
        <taxon>Periplaneta</taxon>
    </lineage>
</organism>
<dbReference type="EMBL" id="JAJSOF020000033">
    <property type="protein sequence ID" value="KAJ4430320.1"/>
    <property type="molecule type" value="Genomic_DNA"/>
</dbReference>
<name>A0ABQ8S9C8_PERAM</name>
<comment type="caution">
    <text evidence="1">The sequence shown here is derived from an EMBL/GenBank/DDBJ whole genome shotgun (WGS) entry which is preliminary data.</text>
</comment>
<evidence type="ECO:0000313" key="1">
    <source>
        <dbReference type="EMBL" id="KAJ4430320.1"/>
    </source>
</evidence>
<gene>
    <name evidence="1" type="ORF">ANN_22533</name>
</gene>
<dbReference type="Proteomes" id="UP001148838">
    <property type="component" value="Unassembled WGS sequence"/>
</dbReference>
<evidence type="ECO:0000313" key="2">
    <source>
        <dbReference type="Proteomes" id="UP001148838"/>
    </source>
</evidence>
<reference evidence="1 2" key="1">
    <citation type="journal article" date="2022" name="Allergy">
        <title>Genome assembly and annotation of Periplaneta americana reveal a comprehensive cockroach allergen profile.</title>
        <authorList>
            <person name="Wang L."/>
            <person name="Xiong Q."/>
            <person name="Saelim N."/>
            <person name="Wang L."/>
            <person name="Nong W."/>
            <person name="Wan A.T."/>
            <person name="Shi M."/>
            <person name="Liu X."/>
            <person name="Cao Q."/>
            <person name="Hui J.H.L."/>
            <person name="Sookrung N."/>
            <person name="Leung T.F."/>
            <person name="Tungtrongchitr A."/>
            <person name="Tsui S.K.W."/>
        </authorList>
    </citation>
    <scope>NUCLEOTIDE SEQUENCE [LARGE SCALE GENOMIC DNA]</scope>
    <source>
        <strain evidence="1">PWHHKU_190912</strain>
    </source>
</reference>
<proteinExistence type="predicted"/>
<sequence>MSLILHNFPLYFDTYIMAKQKKGLLAFKMTGEWSSPLSNKTALSFLAYGYPITYLHYVCQQQRFVVNIWAGIVGNHLLGPVNLPPCLNGEQLPLPLYKEDVPLTTGRGMWFQHDDTPL</sequence>
<accession>A0ABQ8S9C8</accession>
<keyword evidence="2" id="KW-1185">Reference proteome</keyword>
<evidence type="ECO:0008006" key="3">
    <source>
        <dbReference type="Google" id="ProtNLM"/>
    </source>
</evidence>